<reference evidence="1 2" key="1">
    <citation type="submission" date="2018-01" db="EMBL/GenBank/DDBJ databases">
        <title>Complete genome sequences of 14 Citrobacter spp. isolated from plant in Canada.</title>
        <authorList>
            <person name="Bhandare S.G."/>
            <person name="Colavecchio A."/>
            <person name="Jeukens J."/>
            <person name="Emond-Rheault J.-G."/>
            <person name="Freschi L."/>
            <person name="Hamel J."/>
            <person name="Kukavica-Ibrulj I."/>
            <person name="Levesque R."/>
            <person name="Goodridge L."/>
        </authorList>
    </citation>
    <scope>NUCLEOTIDE SEQUENCE [LARGE SCALE GENOMIC DNA]</scope>
    <source>
        <strain evidence="1 2">S1285</strain>
    </source>
</reference>
<name>A0A2S4S133_CITAM</name>
<dbReference type="EMBL" id="PQLX01000001">
    <property type="protein sequence ID" value="POU67571.1"/>
    <property type="molecule type" value="Genomic_DNA"/>
</dbReference>
<sequence length="108" mass="12197">MKRLIILPFITLLSGCPGGPPASEYRGVYMNDSVICFSVDKSDVLNYYSIDSSKGGYTAIDSKDNLHLSYPDTCIKLKLENGYKYNIHYGLNGKKYSDYFFIDKEGKL</sequence>
<proteinExistence type="predicted"/>
<protein>
    <recommendedName>
        <fullName evidence="3">Lipoprotein</fullName>
    </recommendedName>
</protein>
<dbReference type="AlphaFoldDB" id="A0A2S4S133"/>
<dbReference type="OrthoDB" id="6604337at2"/>
<organism evidence="1 2">
    <name type="scientific">Citrobacter amalonaticus</name>
    <dbReference type="NCBI Taxonomy" id="35703"/>
    <lineage>
        <taxon>Bacteria</taxon>
        <taxon>Pseudomonadati</taxon>
        <taxon>Pseudomonadota</taxon>
        <taxon>Gammaproteobacteria</taxon>
        <taxon>Enterobacterales</taxon>
        <taxon>Enterobacteriaceae</taxon>
        <taxon>Citrobacter</taxon>
    </lineage>
</organism>
<dbReference type="InterPro" id="IPR054657">
    <property type="entry name" value="T6SS_periplasmic_put"/>
</dbReference>
<dbReference type="NCBIfam" id="NF045617">
    <property type="entry name" value="mostly_LP"/>
    <property type="match status" value="1"/>
</dbReference>
<comment type="caution">
    <text evidence="1">The sequence shown here is derived from an EMBL/GenBank/DDBJ whole genome shotgun (WGS) entry which is preliminary data.</text>
</comment>
<dbReference type="PROSITE" id="PS51257">
    <property type="entry name" value="PROKAR_LIPOPROTEIN"/>
    <property type="match status" value="1"/>
</dbReference>
<evidence type="ECO:0000313" key="2">
    <source>
        <dbReference type="Proteomes" id="UP000237003"/>
    </source>
</evidence>
<gene>
    <name evidence="1" type="ORF">C3430_00240</name>
</gene>
<dbReference type="Proteomes" id="UP000237003">
    <property type="component" value="Unassembled WGS sequence"/>
</dbReference>
<evidence type="ECO:0008006" key="3">
    <source>
        <dbReference type="Google" id="ProtNLM"/>
    </source>
</evidence>
<evidence type="ECO:0000313" key="1">
    <source>
        <dbReference type="EMBL" id="POU67571.1"/>
    </source>
</evidence>
<accession>A0A2S4S133</accession>
<dbReference type="RefSeq" id="WP_103779471.1">
    <property type="nucleotide sequence ID" value="NZ_PQLX01000001.1"/>
</dbReference>